<dbReference type="EMBL" id="GGEC01022738">
    <property type="protein sequence ID" value="MBX03222.1"/>
    <property type="molecule type" value="Transcribed_RNA"/>
</dbReference>
<accession>A0A2P2KBZ4</accession>
<evidence type="ECO:0000313" key="1">
    <source>
        <dbReference type="EMBL" id="MBX03222.1"/>
    </source>
</evidence>
<reference evidence="1" key="1">
    <citation type="submission" date="2018-02" db="EMBL/GenBank/DDBJ databases">
        <title>Rhizophora mucronata_Transcriptome.</title>
        <authorList>
            <person name="Meera S.P."/>
            <person name="Sreeshan A."/>
            <person name="Augustine A."/>
        </authorList>
    </citation>
    <scope>NUCLEOTIDE SEQUENCE</scope>
    <source>
        <tissue evidence="1">Leaf</tissue>
    </source>
</reference>
<organism evidence="1">
    <name type="scientific">Rhizophora mucronata</name>
    <name type="common">Asiatic mangrove</name>
    <dbReference type="NCBI Taxonomy" id="61149"/>
    <lineage>
        <taxon>Eukaryota</taxon>
        <taxon>Viridiplantae</taxon>
        <taxon>Streptophyta</taxon>
        <taxon>Embryophyta</taxon>
        <taxon>Tracheophyta</taxon>
        <taxon>Spermatophyta</taxon>
        <taxon>Magnoliopsida</taxon>
        <taxon>eudicotyledons</taxon>
        <taxon>Gunneridae</taxon>
        <taxon>Pentapetalae</taxon>
        <taxon>rosids</taxon>
        <taxon>fabids</taxon>
        <taxon>Malpighiales</taxon>
        <taxon>Rhizophoraceae</taxon>
        <taxon>Rhizophora</taxon>
    </lineage>
</organism>
<dbReference type="AlphaFoldDB" id="A0A2P2KBZ4"/>
<proteinExistence type="predicted"/>
<protein>
    <submittedName>
        <fullName evidence="1">Uncharacterized protein</fullName>
    </submittedName>
</protein>
<name>A0A2P2KBZ4_RHIMU</name>
<sequence length="19" mass="2275">MKVEWFIMPMSGRMETSVD</sequence>